<dbReference type="AlphaFoldDB" id="A0A1M6XC68"/>
<dbReference type="Proteomes" id="UP000184386">
    <property type="component" value="Unassembled WGS sequence"/>
</dbReference>
<proteinExistence type="predicted"/>
<dbReference type="STRING" id="1121322.SAMN02745136_03913"/>
<dbReference type="EMBL" id="FRAC01000022">
    <property type="protein sequence ID" value="SHL03508.1"/>
    <property type="molecule type" value="Genomic_DNA"/>
</dbReference>
<sequence length="159" mass="18467">MNDSLIRTINSAKQKLKEKSQSILFGDLADGESSIPDNLNFPNYCEFLKVCNGARCGDIDLWSINELLQNQFYIVGMDGGKDVWLCIGQVLYEPLMLNKQDEKVYLFRKDELDNTPIFCFESFGDLMGNYVFGEGYRDIVPNSEKDEWYIFLEENNFFF</sequence>
<protein>
    <recommendedName>
        <fullName evidence="3">SMI1 / KNR4 family (SUKH-1)</fullName>
    </recommendedName>
</protein>
<dbReference type="OrthoDB" id="8611321at2"/>
<organism evidence="1 2">
    <name type="scientific">Anaerocolumna jejuensis DSM 15929</name>
    <dbReference type="NCBI Taxonomy" id="1121322"/>
    <lineage>
        <taxon>Bacteria</taxon>
        <taxon>Bacillati</taxon>
        <taxon>Bacillota</taxon>
        <taxon>Clostridia</taxon>
        <taxon>Lachnospirales</taxon>
        <taxon>Lachnospiraceae</taxon>
        <taxon>Anaerocolumna</taxon>
    </lineage>
</organism>
<dbReference type="RefSeq" id="WP_073278542.1">
    <property type="nucleotide sequence ID" value="NZ_FRAC01000022.1"/>
</dbReference>
<evidence type="ECO:0000313" key="1">
    <source>
        <dbReference type="EMBL" id="SHL03508.1"/>
    </source>
</evidence>
<evidence type="ECO:0008006" key="3">
    <source>
        <dbReference type="Google" id="ProtNLM"/>
    </source>
</evidence>
<name>A0A1M6XC68_9FIRM</name>
<keyword evidence="2" id="KW-1185">Reference proteome</keyword>
<accession>A0A1M6XC68</accession>
<evidence type="ECO:0000313" key="2">
    <source>
        <dbReference type="Proteomes" id="UP000184386"/>
    </source>
</evidence>
<gene>
    <name evidence="1" type="ORF">SAMN02745136_03913</name>
</gene>
<reference evidence="1 2" key="1">
    <citation type="submission" date="2016-11" db="EMBL/GenBank/DDBJ databases">
        <authorList>
            <person name="Jaros S."/>
            <person name="Januszkiewicz K."/>
            <person name="Wedrychowicz H."/>
        </authorList>
    </citation>
    <scope>NUCLEOTIDE SEQUENCE [LARGE SCALE GENOMIC DNA]</scope>
    <source>
        <strain evidence="1 2">DSM 15929</strain>
    </source>
</reference>